<reference evidence="2 3" key="1">
    <citation type="submission" date="2013-12" db="EMBL/GenBank/DDBJ databases">
        <title>Draft genome of the parsitic nematode Ancylostoma duodenale.</title>
        <authorList>
            <person name="Mitreva M."/>
        </authorList>
    </citation>
    <scope>NUCLEOTIDE SEQUENCE [LARGE SCALE GENOMIC DNA]</scope>
    <source>
        <strain evidence="2 3">Zhejiang</strain>
    </source>
</reference>
<name>A0A0C2F7M8_9BILA</name>
<dbReference type="InterPro" id="IPR013320">
    <property type="entry name" value="ConA-like_dom_sf"/>
</dbReference>
<dbReference type="PROSITE" id="PS50188">
    <property type="entry name" value="B302_SPRY"/>
    <property type="match status" value="1"/>
</dbReference>
<dbReference type="SUPFAM" id="SSF49899">
    <property type="entry name" value="Concanavalin A-like lectins/glucanases"/>
    <property type="match status" value="1"/>
</dbReference>
<dbReference type="Proteomes" id="UP000054047">
    <property type="component" value="Unassembled WGS sequence"/>
</dbReference>
<keyword evidence="3" id="KW-1185">Reference proteome</keyword>
<protein>
    <submittedName>
        <fullName evidence="2">SPRY domain protein</fullName>
    </submittedName>
</protein>
<feature type="non-terminal residue" evidence="2">
    <location>
        <position position="72"/>
    </location>
</feature>
<proteinExistence type="predicted"/>
<dbReference type="GO" id="GO:0000380">
    <property type="term" value="P:alternative mRNA splicing, via spliceosome"/>
    <property type="evidence" value="ECO:0007669"/>
    <property type="project" value="TreeGrafter"/>
</dbReference>
<dbReference type="InterPro" id="IPR003877">
    <property type="entry name" value="SPRY_dom"/>
</dbReference>
<evidence type="ECO:0000313" key="2">
    <source>
        <dbReference type="EMBL" id="KIH42899.1"/>
    </source>
</evidence>
<gene>
    <name evidence="2" type="ORF">ANCDUO_27110</name>
</gene>
<dbReference type="EMBL" id="KN791245">
    <property type="protein sequence ID" value="KIH42899.1"/>
    <property type="molecule type" value="Genomic_DNA"/>
</dbReference>
<dbReference type="InterPro" id="IPR001870">
    <property type="entry name" value="B30.2/SPRY"/>
</dbReference>
<organism evidence="2 3">
    <name type="scientific">Ancylostoma duodenale</name>
    <dbReference type="NCBI Taxonomy" id="51022"/>
    <lineage>
        <taxon>Eukaryota</taxon>
        <taxon>Metazoa</taxon>
        <taxon>Ecdysozoa</taxon>
        <taxon>Nematoda</taxon>
        <taxon>Chromadorea</taxon>
        <taxon>Rhabditida</taxon>
        <taxon>Rhabditina</taxon>
        <taxon>Rhabditomorpha</taxon>
        <taxon>Strongyloidea</taxon>
        <taxon>Ancylostomatidae</taxon>
        <taxon>Ancylostomatinae</taxon>
        <taxon>Ancylostoma</taxon>
    </lineage>
</organism>
<dbReference type="GO" id="GO:0003723">
    <property type="term" value="F:RNA binding"/>
    <property type="evidence" value="ECO:0007669"/>
    <property type="project" value="TreeGrafter"/>
</dbReference>
<dbReference type="AlphaFoldDB" id="A0A0C2F7M8"/>
<feature type="domain" description="B30.2/SPRY" evidence="1">
    <location>
        <begin position="1"/>
        <end position="72"/>
    </location>
</feature>
<feature type="non-terminal residue" evidence="2">
    <location>
        <position position="1"/>
    </location>
</feature>
<evidence type="ECO:0000259" key="1">
    <source>
        <dbReference type="PROSITE" id="PS50188"/>
    </source>
</evidence>
<dbReference type="InterPro" id="IPR043136">
    <property type="entry name" value="B30.2/SPRY_sf"/>
</dbReference>
<dbReference type="GO" id="GO:0005634">
    <property type="term" value="C:nucleus"/>
    <property type="evidence" value="ECO:0007669"/>
    <property type="project" value="TreeGrafter"/>
</dbReference>
<dbReference type="Pfam" id="PF00622">
    <property type="entry name" value="SPRY"/>
    <property type="match status" value="1"/>
</dbReference>
<sequence length="72" mass="8064">KYYYEAKITRDGLCRIGWSTLRASLDLGAEDESFGFGGTGMKSTQRKFEKYGDSFTTGDVMGCYLDLDNGRI</sequence>
<evidence type="ECO:0000313" key="3">
    <source>
        <dbReference type="Proteomes" id="UP000054047"/>
    </source>
</evidence>
<dbReference type="Gene3D" id="2.60.120.920">
    <property type="match status" value="1"/>
</dbReference>
<dbReference type="PANTHER" id="PTHR12381:SF56">
    <property type="entry name" value="B30.2_SPRY DOMAIN-CONTAINING PROTEIN-RELATED"/>
    <property type="match status" value="1"/>
</dbReference>
<dbReference type="OrthoDB" id="1735at2759"/>
<accession>A0A0C2F7M8</accession>
<dbReference type="PANTHER" id="PTHR12381">
    <property type="entry name" value="HETEROGENEOUS NUCLEAR RIBONUCLEOPROTEIN U FAMILY MEMBER"/>
    <property type="match status" value="1"/>
</dbReference>